<feature type="transmembrane region" description="Helical" evidence="1">
    <location>
        <begin position="213"/>
        <end position="231"/>
    </location>
</feature>
<feature type="transmembrane region" description="Helical" evidence="1">
    <location>
        <begin position="316"/>
        <end position="337"/>
    </location>
</feature>
<feature type="transmembrane region" description="Helical" evidence="1">
    <location>
        <begin position="485"/>
        <end position="510"/>
    </location>
</feature>
<dbReference type="PANTHER" id="PTHR30282:SF0">
    <property type="entry name" value="P-AMINOBENZOYL-GLUTAMATE TRANSPORT PROTEIN"/>
    <property type="match status" value="1"/>
</dbReference>
<accession>A0A927C486</accession>
<protein>
    <submittedName>
        <fullName evidence="2">AbgT family transporter</fullName>
    </submittedName>
</protein>
<evidence type="ECO:0000256" key="1">
    <source>
        <dbReference type="SAM" id="Phobius"/>
    </source>
</evidence>
<feature type="transmembrane region" description="Helical" evidence="1">
    <location>
        <begin position="424"/>
        <end position="442"/>
    </location>
</feature>
<feature type="transmembrane region" description="Helical" evidence="1">
    <location>
        <begin position="84"/>
        <end position="103"/>
    </location>
</feature>
<reference evidence="2" key="1">
    <citation type="submission" date="2020-09" db="EMBL/GenBank/DDBJ databases">
        <authorList>
            <person name="Yoon J.-W."/>
        </authorList>
    </citation>
    <scope>NUCLEOTIDE SEQUENCE</scope>
    <source>
        <strain evidence="2">KMU-158</strain>
    </source>
</reference>
<dbReference type="InterPro" id="IPR004697">
    <property type="entry name" value="AbgT"/>
</dbReference>
<dbReference type="GO" id="GO:0015558">
    <property type="term" value="F:secondary active p-aminobenzoyl-glutamate transmembrane transporter activity"/>
    <property type="evidence" value="ECO:0007669"/>
    <property type="project" value="InterPro"/>
</dbReference>
<keyword evidence="3" id="KW-1185">Reference proteome</keyword>
<keyword evidence="1" id="KW-0472">Membrane</keyword>
<dbReference type="Pfam" id="PF03806">
    <property type="entry name" value="ABG_transport"/>
    <property type="match status" value="1"/>
</dbReference>
<feature type="transmembrane region" description="Helical" evidence="1">
    <location>
        <begin position="276"/>
        <end position="296"/>
    </location>
</feature>
<dbReference type="Proteomes" id="UP000610558">
    <property type="component" value="Unassembled WGS sequence"/>
</dbReference>
<dbReference type="PANTHER" id="PTHR30282">
    <property type="entry name" value="P-AMINOBENZOYL GLUTAMATE TRANSPORTER"/>
    <property type="match status" value="1"/>
</dbReference>
<evidence type="ECO:0000313" key="3">
    <source>
        <dbReference type="Proteomes" id="UP000610558"/>
    </source>
</evidence>
<feature type="transmembrane region" description="Helical" evidence="1">
    <location>
        <begin position="30"/>
        <end position="48"/>
    </location>
</feature>
<proteinExistence type="predicted"/>
<feature type="transmembrane region" description="Helical" evidence="1">
    <location>
        <begin position="124"/>
        <end position="155"/>
    </location>
</feature>
<feature type="transmembrane region" description="Helical" evidence="1">
    <location>
        <begin position="454"/>
        <end position="473"/>
    </location>
</feature>
<feature type="transmembrane region" description="Helical" evidence="1">
    <location>
        <begin position="397"/>
        <end position="417"/>
    </location>
</feature>
<keyword evidence="1" id="KW-0812">Transmembrane</keyword>
<sequence>MTPNNTNASRRFSLLTLLESLGNKLPHPSVLFIIFSLIVVLLSAIFTASGSSVSHPSNGTIISAKSLLSSEGLRWMISSAVSNFMQFAPVGPVIVAVMGIAVAEHSGLLGALLKKLTRNIPARFLSLAIVFTGVISSLGFDAGYVVLIPLAGLIFKAAGRAPLAGIAAAFAGVSGGYSANLLLGPVDAILSGISTEAVHLVDSNAAVLASDNYYFIIVSTFLVSIVGALITDKVIEPRLAKSSIEEENLVSEDHQGDEPAAKISASKLPAENERLALRWAGLFSIAYLLFLAMLVIPENALLRNPDPNGLAALPLLKNFVVFIALYAALAGALYGFISGAYRSASDWIEGMESGVATLASYLVMMFFAAQFVNYFAWSGLGTLAAINGANWLQQAQLSHTSLLLAFILVSALINLMIGSASAKWAILAPVFLPMLYITGVAPEAAQMAYRIGDSSTNIITPLMPYFGVVLAFAQRHQAKTGMGTLISLMLPYSLALLLAWSILLLGWMMLELPLGP</sequence>
<comment type="caution">
    <text evidence="2">The sequence shown here is derived from an EMBL/GenBank/DDBJ whole genome shotgun (WGS) entry which is preliminary data.</text>
</comment>
<keyword evidence="1" id="KW-1133">Transmembrane helix</keyword>
<dbReference type="AlphaFoldDB" id="A0A927C486"/>
<dbReference type="EMBL" id="JACXLD010000004">
    <property type="protein sequence ID" value="MBD2859150.1"/>
    <property type="molecule type" value="Genomic_DNA"/>
</dbReference>
<dbReference type="GO" id="GO:1902604">
    <property type="term" value="P:p-aminobenzoyl-glutamate transmembrane transport"/>
    <property type="evidence" value="ECO:0007669"/>
    <property type="project" value="InterPro"/>
</dbReference>
<name>A0A927C486_9GAMM</name>
<feature type="transmembrane region" description="Helical" evidence="1">
    <location>
        <begin position="358"/>
        <end position="377"/>
    </location>
</feature>
<organism evidence="2 3">
    <name type="scientific">Spongiibacter pelagi</name>
    <dbReference type="NCBI Taxonomy" id="2760804"/>
    <lineage>
        <taxon>Bacteria</taxon>
        <taxon>Pseudomonadati</taxon>
        <taxon>Pseudomonadota</taxon>
        <taxon>Gammaproteobacteria</taxon>
        <taxon>Cellvibrionales</taxon>
        <taxon>Spongiibacteraceae</taxon>
        <taxon>Spongiibacter</taxon>
    </lineage>
</organism>
<evidence type="ECO:0000313" key="2">
    <source>
        <dbReference type="EMBL" id="MBD2859150.1"/>
    </source>
</evidence>
<gene>
    <name evidence="2" type="ORF">IB286_09030</name>
</gene>